<dbReference type="PANTHER" id="PTHR10984">
    <property type="entry name" value="ENDOPLASMIC RETICULUM-GOLGI INTERMEDIATE COMPARTMENT PROTEIN"/>
    <property type="match status" value="1"/>
</dbReference>
<keyword evidence="4" id="KW-0472">Membrane</keyword>
<feature type="domain" description="Endoplasmic reticulum vesicle transporter C-terminal" evidence="7">
    <location>
        <begin position="180"/>
        <end position="367"/>
    </location>
</feature>
<dbReference type="GO" id="GO:0006890">
    <property type="term" value="P:retrograde vesicle-mediated transport, Golgi to endoplasmic reticulum"/>
    <property type="evidence" value="ECO:0007669"/>
    <property type="project" value="TreeGrafter"/>
</dbReference>
<feature type="domain" description="Endoplasmic reticulum vesicle transporter N-terminal" evidence="8">
    <location>
        <begin position="24"/>
        <end position="111"/>
    </location>
</feature>
<dbReference type="GO" id="GO:0006888">
    <property type="term" value="P:endoplasmic reticulum to Golgi vesicle-mediated transport"/>
    <property type="evidence" value="ECO:0007669"/>
    <property type="project" value="UniProtKB-UniRule"/>
</dbReference>
<dbReference type="GO" id="GO:0030134">
    <property type="term" value="C:COPII-coated ER to Golgi transport vesicle"/>
    <property type="evidence" value="ECO:0007669"/>
    <property type="project" value="TreeGrafter"/>
</dbReference>
<proteinExistence type="inferred from homology"/>
<comment type="similarity">
    <text evidence="5">Belongs to the ERGIC family.</text>
</comment>
<protein>
    <recommendedName>
        <fullName evidence="5">Endoplasmic reticulum-Golgi intermediate compartment protein</fullName>
    </recommendedName>
</protein>
<keyword evidence="10" id="KW-1185">Reference proteome</keyword>
<evidence type="ECO:0000313" key="10">
    <source>
        <dbReference type="Proteomes" id="UP000799436"/>
    </source>
</evidence>
<evidence type="ECO:0000259" key="7">
    <source>
        <dbReference type="Pfam" id="PF07970"/>
    </source>
</evidence>
<evidence type="ECO:0000256" key="1">
    <source>
        <dbReference type="ARBA" id="ARBA00004370"/>
    </source>
</evidence>
<sequence length="400" mass="44947">MDDFHARGLDESDFSESAAIKTVQAFDYFGKTKPSYTERTQTGGVLTILLMAASLWLASTEVVRWWAGTTTHEYAVEQGIGHDLQINLDVIVRMRCEDLHVNVQDASGDRILASEALRKDNTVWNLWTGPKVAQQLMKLQRDDMKKHGEYEEEDVHDYLGAARRRGKKFGKTPRVPKGRVADSCRVYGSLHGNKVQGDFHITARGHGYMEFGQHLDHSNFNFSHVIHELSFGPYYPTLSNPLDDTFALTPTEDDKFYKFQYYVSVVPTIYTIDAPALRALPATHHESPNSGSDGLSQHPKGVSRKTVFTNQYAVTEQSHPVPENYVPGIFVKYDIEPIMLMIAEEWASLPNLGIRIVNVISGVLVAGGWAYQLSEWVKGILGRRRRSGDPFGMLNGEKKG</sequence>
<dbReference type="Pfam" id="PF13850">
    <property type="entry name" value="ERGIC_N"/>
    <property type="match status" value="1"/>
</dbReference>
<evidence type="ECO:0000256" key="5">
    <source>
        <dbReference type="RuleBase" id="RU369013"/>
    </source>
</evidence>
<evidence type="ECO:0000313" key="9">
    <source>
        <dbReference type="EMBL" id="KAF2774343.1"/>
    </source>
</evidence>
<accession>A0A6G1LMZ0</accession>
<evidence type="ECO:0000256" key="4">
    <source>
        <dbReference type="ARBA" id="ARBA00023136"/>
    </source>
</evidence>
<dbReference type="GO" id="GO:0033116">
    <property type="term" value="C:endoplasmic reticulum-Golgi intermediate compartment membrane"/>
    <property type="evidence" value="ECO:0007669"/>
    <property type="project" value="UniProtKB-SubCell"/>
</dbReference>
<name>A0A6G1LMZ0_9PEZI</name>
<dbReference type="OrthoDB" id="5541786at2759"/>
<dbReference type="AlphaFoldDB" id="A0A6G1LMZ0"/>
<dbReference type="InterPro" id="IPR039542">
    <property type="entry name" value="Erv_N"/>
</dbReference>
<dbReference type="PANTHER" id="PTHR10984:SF81">
    <property type="entry name" value="ER-DERIVED VESICLES PROTEIN ERV41"/>
    <property type="match status" value="1"/>
</dbReference>
<keyword evidence="5" id="KW-0931">ER-Golgi transport</keyword>
<organism evidence="9 10">
    <name type="scientific">Teratosphaeria nubilosa</name>
    <dbReference type="NCBI Taxonomy" id="161662"/>
    <lineage>
        <taxon>Eukaryota</taxon>
        <taxon>Fungi</taxon>
        <taxon>Dikarya</taxon>
        <taxon>Ascomycota</taxon>
        <taxon>Pezizomycotina</taxon>
        <taxon>Dothideomycetes</taxon>
        <taxon>Dothideomycetidae</taxon>
        <taxon>Mycosphaerellales</taxon>
        <taxon>Teratosphaeriaceae</taxon>
        <taxon>Teratosphaeria</taxon>
    </lineage>
</organism>
<evidence type="ECO:0000256" key="6">
    <source>
        <dbReference type="SAM" id="MobiDB-lite"/>
    </source>
</evidence>
<dbReference type="GO" id="GO:0005789">
    <property type="term" value="C:endoplasmic reticulum membrane"/>
    <property type="evidence" value="ECO:0007669"/>
    <property type="project" value="UniProtKB-SubCell"/>
</dbReference>
<evidence type="ECO:0000256" key="2">
    <source>
        <dbReference type="ARBA" id="ARBA00022692"/>
    </source>
</evidence>
<keyword evidence="5" id="KW-0333">Golgi apparatus</keyword>
<dbReference type="EMBL" id="ML995808">
    <property type="protein sequence ID" value="KAF2774343.1"/>
    <property type="molecule type" value="Genomic_DNA"/>
</dbReference>
<dbReference type="GO" id="GO:0000139">
    <property type="term" value="C:Golgi membrane"/>
    <property type="evidence" value="ECO:0007669"/>
    <property type="project" value="UniProtKB-SubCell"/>
</dbReference>
<evidence type="ECO:0000259" key="8">
    <source>
        <dbReference type="Pfam" id="PF13850"/>
    </source>
</evidence>
<comment type="subcellular location">
    <subcellularLocation>
        <location evidence="5">Endoplasmic reticulum membrane</location>
        <topology evidence="5">Multi-pass membrane protein</topology>
    </subcellularLocation>
    <subcellularLocation>
        <location evidence="5">Endoplasmic reticulum-Golgi intermediate compartment membrane</location>
        <topology evidence="5">Multi-pass membrane protein</topology>
    </subcellularLocation>
    <subcellularLocation>
        <location evidence="5">Golgi apparatus membrane</location>
        <topology evidence="5">Multi-pass membrane protein</topology>
    </subcellularLocation>
    <subcellularLocation>
        <location evidence="1">Membrane</location>
    </subcellularLocation>
</comment>
<dbReference type="Proteomes" id="UP000799436">
    <property type="component" value="Unassembled WGS sequence"/>
</dbReference>
<comment type="function">
    <text evidence="5">Plays a role in transport between endoplasmic reticulum and Golgi.</text>
</comment>
<dbReference type="InterPro" id="IPR012936">
    <property type="entry name" value="Erv_C"/>
</dbReference>
<dbReference type="InterPro" id="IPR045888">
    <property type="entry name" value="Erv"/>
</dbReference>
<evidence type="ECO:0000256" key="3">
    <source>
        <dbReference type="ARBA" id="ARBA00022989"/>
    </source>
</evidence>
<keyword evidence="5" id="KW-0256">Endoplasmic reticulum</keyword>
<dbReference type="Pfam" id="PF07970">
    <property type="entry name" value="COPIIcoated_ERV"/>
    <property type="match status" value="1"/>
</dbReference>
<feature type="region of interest" description="Disordered" evidence="6">
    <location>
        <begin position="282"/>
        <end position="301"/>
    </location>
</feature>
<keyword evidence="5" id="KW-0813">Transport</keyword>
<keyword evidence="3" id="KW-1133">Transmembrane helix</keyword>
<gene>
    <name evidence="9" type="ORF">EJ03DRAFT_303874</name>
</gene>
<reference evidence="9" key="1">
    <citation type="journal article" date="2020" name="Stud. Mycol.">
        <title>101 Dothideomycetes genomes: a test case for predicting lifestyles and emergence of pathogens.</title>
        <authorList>
            <person name="Haridas S."/>
            <person name="Albert R."/>
            <person name="Binder M."/>
            <person name="Bloem J."/>
            <person name="Labutti K."/>
            <person name="Salamov A."/>
            <person name="Andreopoulos B."/>
            <person name="Baker S."/>
            <person name="Barry K."/>
            <person name="Bills G."/>
            <person name="Bluhm B."/>
            <person name="Cannon C."/>
            <person name="Castanera R."/>
            <person name="Culley D."/>
            <person name="Daum C."/>
            <person name="Ezra D."/>
            <person name="Gonzalez J."/>
            <person name="Henrissat B."/>
            <person name="Kuo A."/>
            <person name="Liang C."/>
            <person name="Lipzen A."/>
            <person name="Lutzoni F."/>
            <person name="Magnuson J."/>
            <person name="Mondo S."/>
            <person name="Nolan M."/>
            <person name="Ohm R."/>
            <person name="Pangilinan J."/>
            <person name="Park H.-J."/>
            <person name="Ramirez L."/>
            <person name="Alfaro M."/>
            <person name="Sun H."/>
            <person name="Tritt A."/>
            <person name="Yoshinaga Y."/>
            <person name="Zwiers L.-H."/>
            <person name="Turgeon B."/>
            <person name="Goodwin S."/>
            <person name="Spatafora J."/>
            <person name="Crous P."/>
            <person name="Grigoriev I."/>
        </authorList>
    </citation>
    <scope>NUCLEOTIDE SEQUENCE</scope>
    <source>
        <strain evidence="9">CBS 116005</strain>
    </source>
</reference>
<keyword evidence="2" id="KW-0812">Transmembrane</keyword>